<dbReference type="Pfam" id="PF00098">
    <property type="entry name" value="zf-CCHC"/>
    <property type="match status" value="1"/>
</dbReference>
<dbReference type="SUPFAM" id="SSF57756">
    <property type="entry name" value="Retrovirus zinc finger-like domains"/>
    <property type="match status" value="1"/>
</dbReference>
<accession>A0A6L2KX85</accession>
<comment type="caution">
    <text evidence="3">The sequence shown here is derived from an EMBL/GenBank/DDBJ whole genome shotgun (WGS) entry which is preliminary data.</text>
</comment>
<feature type="region of interest" description="Disordered" evidence="1">
    <location>
        <begin position="28"/>
        <end position="54"/>
    </location>
</feature>
<dbReference type="AlphaFoldDB" id="A0A6L2KX85"/>
<feature type="domain" description="CCHC-type" evidence="2">
    <location>
        <begin position="112"/>
        <end position="129"/>
    </location>
</feature>
<feature type="compositionally biased region" description="Basic and acidic residues" evidence="1">
    <location>
        <begin position="30"/>
        <end position="45"/>
    </location>
</feature>
<gene>
    <name evidence="3" type="ORF">Tci_025577</name>
</gene>
<sequence>MVVIDIARDLNDTSEVSTPMDVCDIVEGSNTRDQEGSDMKKKLEADMPTSNDHQSKKNIYADLLGVTIPAKVVINNPQKSSNKGSKRKKSAAEIGKSEKKLRTTRKRPYKPRACRKCGILGHYSTSCTSKKVVEVEEVERVNEVVEDDYQSEAEYESDEYSSSDEDCASFSWGRWGIMGKRGEEWLNGAGSGEVEDTGVAGNKGMNTAGLNVGGRNVVLFGLLHN</sequence>
<dbReference type="InterPro" id="IPR036875">
    <property type="entry name" value="Znf_CCHC_sf"/>
</dbReference>
<dbReference type="EMBL" id="BKCJ010003198">
    <property type="protein sequence ID" value="GEU53599.1"/>
    <property type="molecule type" value="Genomic_DNA"/>
</dbReference>
<dbReference type="GO" id="GO:0003676">
    <property type="term" value="F:nucleic acid binding"/>
    <property type="evidence" value="ECO:0007669"/>
    <property type="project" value="InterPro"/>
</dbReference>
<evidence type="ECO:0000259" key="2">
    <source>
        <dbReference type="Pfam" id="PF00098"/>
    </source>
</evidence>
<proteinExistence type="predicted"/>
<dbReference type="GO" id="GO:0008270">
    <property type="term" value="F:zinc ion binding"/>
    <property type="evidence" value="ECO:0007669"/>
    <property type="project" value="InterPro"/>
</dbReference>
<evidence type="ECO:0000313" key="3">
    <source>
        <dbReference type="EMBL" id="GEU53599.1"/>
    </source>
</evidence>
<protein>
    <recommendedName>
        <fullName evidence="2">CCHC-type domain-containing protein</fullName>
    </recommendedName>
</protein>
<evidence type="ECO:0000256" key="1">
    <source>
        <dbReference type="SAM" id="MobiDB-lite"/>
    </source>
</evidence>
<reference evidence="3" key="1">
    <citation type="journal article" date="2019" name="Sci. Rep.">
        <title>Draft genome of Tanacetum cinerariifolium, the natural source of mosquito coil.</title>
        <authorList>
            <person name="Yamashiro T."/>
            <person name="Shiraishi A."/>
            <person name="Satake H."/>
            <person name="Nakayama K."/>
        </authorList>
    </citation>
    <scope>NUCLEOTIDE SEQUENCE</scope>
</reference>
<organism evidence="3">
    <name type="scientific">Tanacetum cinerariifolium</name>
    <name type="common">Dalmatian daisy</name>
    <name type="synonym">Chrysanthemum cinerariifolium</name>
    <dbReference type="NCBI Taxonomy" id="118510"/>
    <lineage>
        <taxon>Eukaryota</taxon>
        <taxon>Viridiplantae</taxon>
        <taxon>Streptophyta</taxon>
        <taxon>Embryophyta</taxon>
        <taxon>Tracheophyta</taxon>
        <taxon>Spermatophyta</taxon>
        <taxon>Magnoliopsida</taxon>
        <taxon>eudicotyledons</taxon>
        <taxon>Gunneridae</taxon>
        <taxon>Pentapetalae</taxon>
        <taxon>asterids</taxon>
        <taxon>campanulids</taxon>
        <taxon>Asterales</taxon>
        <taxon>Asteraceae</taxon>
        <taxon>Asteroideae</taxon>
        <taxon>Anthemideae</taxon>
        <taxon>Anthemidinae</taxon>
        <taxon>Tanacetum</taxon>
    </lineage>
</organism>
<feature type="region of interest" description="Disordered" evidence="1">
    <location>
        <begin position="75"/>
        <end position="108"/>
    </location>
</feature>
<name>A0A6L2KX85_TANCI</name>
<dbReference type="InterPro" id="IPR001878">
    <property type="entry name" value="Znf_CCHC"/>
</dbReference>